<sequence length="231" mass="26230">MGHENLESLIRLTAEYHRDAAEQRLDAVPGLLSNRQNNPDAISEAIQILEGVELAQGNAEVLIAILPNFIELFEQARVEDIPIEVIRQMADEIRVDQRITTQTDTEENNGLVSKLIKEYPDILAAFEDDDNWVEKKEGLLIKRSAINPFVVRTDGREIAGEIDRNNRTMAIGNFYKVWLGSIPEEERPTQKYSRIPLLTKEQMADFTLFIAKPPEMPGVPKSYTIQKKTVS</sequence>
<evidence type="ECO:0000313" key="2">
    <source>
        <dbReference type="Proteomes" id="UP000178870"/>
    </source>
</evidence>
<gene>
    <name evidence="1" type="ORF">A2803_00755</name>
</gene>
<reference evidence="1 2" key="1">
    <citation type="journal article" date="2016" name="Nat. Commun.">
        <title>Thousands of microbial genomes shed light on interconnected biogeochemical processes in an aquifer system.</title>
        <authorList>
            <person name="Anantharaman K."/>
            <person name="Brown C.T."/>
            <person name="Hug L.A."/>
            <person name="Sharon I."/>
            <person name="Castelle C.J."/>
            <person name="Probst A.J."/>
            <person name="Thomas B.C."/>
            <person name="Singh A."/>
            <person name="Wilkins M.J."/>
            <person name="Karaoz U."/>
            <person name="Brodie E.L."/>
            <person name="Williams K.H."/>
            <person name="Hubbard S.S."/>
            <person name="Banfield J.F."/>
        </authorList>
    </citation>
    <scope>NUCLEOTIDE SEQUENCE [LARGE SCALE GENOMIC DNA]</scope>
</reference>
<protein>
    <submittedName>
        <fullName evidence="1">Uncharacterized protein</fullName>
    </submittedName>
</protein>
<organism evidence="1 2">
    <name type="scientific">Candidatus Woesebacteria bacterium RIFCSPHIGHO2_01_FULL_44_21</name>
    <dbReference type="NCBI Taxonomy" id="1802503"/>
    <lineage>
        <taxon>Bacteria</taxon>
        <taxon>Candidatus Woeseibacteriota</taxon>
    </lineage>
</organism>
<dbReference type="AlphaFoldDB" id="A0A1F7YXS7"/>
<dbReference type="EMBL" id="MGGP01000018">
    <property type="protein sequence ID" value="OGM32081.1"/>
    <property type="molecule type" value="Genomic_DNA"/>
</dbReference>
<evidence type="ECO:0000313" key="1">
    <source>
        <dbReference type="EMBL" id="OGM32081.1"/>
    </source>
</evidence>
<name>A0A1F7YXS7_9BACT</name>
<comment type="caution">
    <text evidence="1">The sequence shown here is derived from an EMBL/GenBank/DDBJ whole genome shotgun (WGS) entry which is preliminary data.</text>
</comment>
<accession>A0A1F7YXS7</accession>
<dbReference type="Proteomes" id="UP000178870">
    <property type="component" value="Unassembled WGS sequence"/>
</dbReference>
<proteinExistence type="predicted"/>